<dbReference type="InterPro" id="IPR033121">
    <property type="entry name" value="PEPTIDASE_A1"/>
</dbReference>
<organism evidence="10 11">
    <name type="scientific">Stylonychia lemnae</name>
    <name type="common">Ciliate</name>
    <dbReference type="NCBI Taxonomy" id="5949"/>
    <lineage>
        <taxon>Eukaryota</taxon>
        <taxon>Sar</taxon>
        <taxon>Alveolata</taxon>
        <taxon>Ciliophora</taxon>
        <taxon>Intramacronucleata</taxon>
        <taxon>Spirotrichea</taxon>
        <taxon>Stichotrichia</taxon>
        <taxon>Sporadotrichida</taxon>
        <taxon>Oxytrichidae</taxon>
        <taxon>Stylonychinae</taxon>
        <taxon>Stylonychia</taxon>
    </lineage>
</organism>
<feature type="compositionally biased region" description="Polar residues" evidence="7">
    <location>
        <begin position="461"/>
        <end position="475"/>
    </location>
</feature>
<keyword evidence="5" id="KW-1015">Disulfide bond</keyword>
<reference evidence="10 11" key="1">
    <citation type="submission" date="2014-06" db="EMBL/GenBank/DDBJ databases">
        <authorList>
            <person name="Swart Estienne"/>
        </authorList>
    </citation>
    <scope>NUCLEOTIDE SEQUENCE [LARGE SCALE GENOMIC DNA]</scope>
    <source>
        <strain evidence="10 11">130c</strain>
    </source>
</reference>
<keyword evidence="8" id="KW-1133">Transmembrane helix</keyword>
<evidence type="ECO:0000256" key="3">
    <source>
        <dbReference type="ARBA" id="ARBA00022750"/>
    </source>
</evidence>
<evidence type="ECO:0000256" key="4">
    <source>
        <dbReference type="ARBA" id="ARBA00022801"/>
    </source>
</evidence>
<feature type="compositionally biased region" description="Polar residues" evidence="7">
    <location>
        <begin position="540"/>
        <end position="567"/>
    </location>
</feature>
<evidence type="ECO:0000256" key="2">
    <source>
        <dbReference type="ARBA" id="ARBA00022670"/>
    </source>
</evidence>
<proteinExistence type="inferred from homology"/>
<dbReference type="EMBL" id="CCKQ01000255">
    <property type="protein sequence ID" value="CDW71316.1"/>
    <property type="molecule type" value="Genomic_DNA"/>
</dbReference>
<dbReference type="PRINTS" id="PR00792">
    <property type="entry name" value="PEPSIN"/>
</dbReference>
<dbReference type="GO" id="GO:0004190">
    <property type="term" value="F:aspartic-type endopeptidase activity"/>
    <property type="evidence" value="ECO:0007669"/>
    <property type="project" value="UniProtKB-KW"/>
</dbReference>
<evidence type="ECO:0000313" key="11">
    <source>
        <dbReference type="Proteomes" id="UP000039865"/>
    </source>
</evidence>
<name>A0A077ZS95_STYLE</name>
<feature type="transmembrane region" description="Helical" evidence="8">
    <location>
        <begin position="386"/>
        <end position="410"/>
    </location>
</feature>
<evidence type="ECO:0000259" key="9">
    <source>
        <dbReference type="PROSITE" id="PS51767"/>
    </source>
</evidence>
<feature type="compositionally biased region" description="Basic and acidic residues" evidence="7">
    <location>
        <begin position="512"/>
        <end position="523"/>
    </location>
</feature>
<dbReference type="OMA" id="EMNAPRI"/>
<dbReference type="InParanoid" id="A0A077ZS95"/>
<dbReference type="PROSITE" id="PS00141">
    <property type="entry name" value="ASP_PROTEASE"/>
    <property type="match status" value="1"/>
</dbReference>
<keyword evidence="8" id="KW-0472">Membrane</keyword>
<evidence type="ECO:0000256" key="7">
    <source>
        <dbReference type="SAM" id="MobiDB-lite"/>
    </source>
</evidence>
<dbReference type="InterPro" id="IPR021109">
    <property type="entry name" value="Peptidase_aspartic_dom_sf"/>
</dbReference>
<dbReference type="InterPro" id="IPR001461">
    <property type="entry name" value="Aspartic_peptidase_A1"/>
</dbReference>
<feature type="domain" description="Peptidase A1" evidence="9">
    <location>
        <begin position="51"/>
        <end position="350"/>
    </location>
</feature>
<dbReference type="Gene3D" id="2.40.70.10">
    <property type="entry name" value="Acid Proteases"/>
    <property type="match status" value="3"/>
</dbReference>
<sequence length="578" mass="66060">MIIIIKDLWRQNQAEKKFQGQALSQTLQIKSFIIDIDSAELDLKNYNDNQYYGTLYVGTPATQFTFMFDTGSSVILAFNYFKWIWLPNIDCPANYAQGNVTGYLAKEHFAVDQNDLFNVTNFSFLSVFSGGDVHTMESDGLVGLGVSKIGSKQQDLFVQQLYQQGRIKSYGFTIFIGNQNQKSKLWLGTFLLPTTNDYGPIKWLKLTSPYHWQVALSNVIINGVAIPLTKSKNAVLDSGTSLIYIPSGDYQNVFQYVLNGKNCTQFQGYWFCQCSNINDQTYPTISINLGGEQFSIQPFQYLQTFQGIPGCQIQLIEDTSSQSTYWLLGDNFLRGYYQTYEMNAPRIGLADYRYIINNQFNFSNVVYFQPDTTALDLKPSDNNSQVILIASIVSCLAIIIIISGLILYIFNRKMNKTKNKPLSLSQNKPTDDQTIKAENESVEVNQAEFNPALMKVFNQPQEGNQENNIPNPVNEQSKHEDNQLNENINRSIQNQDFPIKIELNEVSIEESQKLNRDESKCDSSQEVNVSIESENRQKSNKPAESQTKFRKQQLNESQKQQRKFNSLQRKKYKDTDKC</sequence>
<dbReference type="PROSITE" id="PS51767">
    <property type="entry name" value="PEPTIDASE_A1"/>
    <property type="match status" value="1"/>
</dbReference>
<keyword evidence="3 6" id="KW-0064">Aspartyl protease</keyword>
<evidence type="ECO:0000256" key="5">
    <source>
        <dbReference type="PIRSR" id="PIRSR601461-2"/>
    </source>
</evidence>
<dbReference type="InterPro" id="IPR034164">
    <property type="entry name" value="Pepsin-like_dom"/>
</dbReference>
<protein>
    <submittedName>
        <fullName evidence="10">Pepsinogen a</fullName>
    </submittedName>
</protein>
<dbReference type="PANTHER" id="PTHR47966:SF51">
    <property type="entry name" value="BETA-SITE APP-CLEAVING ENZYME, ISOFORM A-RELATED"/>
    <property type="match status" value="1"/>
</dbReference>
<evidence type="ECO:0000256" key="6">
    <source>
        <dbReference type="RuleBase" id="RU000454"/>
    </source>
</evidence>
<evidence type="ECO:0000256" key="8">
    <source>
        <dbReference type="SAM" id="Phobius"/>
    </source>
</evidence>
<feature type="disulfide bond" evidence="5">
    <location>
        <begin position="274"/>
        <end position="311"/>
    </location>
</feature>
<dbReference type="Pfam" id="PF00026">
    <property type="entry name" value="Asp"/>
    <property type="match status" value="1"/>
</dbReference>
<keyword evidence="11" id="KW-1185">Reference proteome</keyword>
<feature type="region of interest" description="Disordered" evidence="7">
    <location>
        <begin position="512"/>
        <end position="578"/>
    </location>
</feature>
<dbReference type="AlphaFoldDB" id="A0A077ZS95"/>
<evidence type="ECO:0000313" key="10">
    <source>
        <dbReference type="EMBL" id="CDW71316.1"/>
    </source>
</evidence>
<dbReference type="SUPFAM" id="SSF50630">
    <property type="entry name" value="Acid proteases"/>
    <property type="match status" value="1"/>
</dbReference>
<keyword evidence="4 6" id="KW-0378">Hydrolase</keyword>
<feature type="region of interest" description="Disordered" evidence="7">
    <location>
        <begin position="461"/>
        <end position="481"/>
    </location>
</feature>
<dbReference type="PANTHER" id="PTHR47966">
    <property type="entry name" value="BETA-SITE APP-CLEAVING ENZYME, ISOFORM A-RELATED"/>
    <property type="match status" value="1"/>
</dbReference>
<keyword evidence="2 6" id="KW-0645">Protease</keyword>
<dbReference type="Proteomes" id="UP000039865">
    <property type="component" value="Unassembled WGS sequence"/>
</dbReference>
<dbReference type="InterPro" id="IPR001969">
    <property type="entry name" value="Aspartic_peptidase_AS"/>
</dbReference>
<dbReference type="CDD" id="cd05471">
    <property type="entry name" value="pepsin_like"/>
    <property type="match status" value="1"/>
</dbReference>
<accession>A0A077ZS95</accession>
<gene>
    <name evidence="10" type="primary">Contig15296.g16292</name>
    <name evidence="10" type="ORF">STYLEM_259</name>
</gene>
<dbReference type="GO" id="GO:0006508">
    <property type="term" value="P:proteolysis"/>
    <property type="evidence" value="ECO:0007669"/>
    <property type="project" value="UniProtKB-KW"/>
</dbReference>
<evidence type="ECO:0000256" key="1">
    <source>
        <dbReference type="ARBA" id="ARBA00007447"/>
    </source>
</evidence>
<dbReference type="OrthoDB" id="294431at2759"/>
<keyword evidence="8" id="KW-0812">Transmembrane</keyword>
<comment type="similarity">
    <text evidence="1 6">Belongs to the peptidase A1 family.</text>
</comment>